<feature type="transmembrane region" description="Helical" evidence="1">
    <location>
        <begin position="12"/>
        <end position="35"/>
    </location>
</feature>
<keyword evidence="1" id="KW-0812">Transmembrane</keyword>
<dbReference type="AlphaFoldDB" id="A0A1C2DN06"/>
<gene>
    <name evidence="2" type="ORF">QV13_14300</name>
</gene>
<name>A0A1C2DN06_9HYPH</name>
<comment type="caution">
    <text evidence="2">The sequence shown here is derived from an EMBL/GenBank/DDBJ whole genome shotgun (WGS) entry which is preliminary data.</text>
</comment>
<evidence type="ECO:0000256" key="1">
    <source>
        <dbReference type="SAM" id="Phobius"/>
    </source>
</evidence>
<protein>
    <submittedName>
        <fullName evidence="2">Uncharacterized protein</fullName>
    </submittedName>
</protein>
<dbReference type="EMBL" id="MDEO01000033">
    <property type="protein sequence ID" value="OCX16053.1"/>
    <property type="molecule type" value="Genomic_DNA"/>
</dbReference>
<accession>A0A1C2DN06</accession>
<evidence type="ECO:0000313" key="2">
    <source>
        <dbReference type="EMBL" id="OCX16053.1"/>
    </source>
</evidence>
<organism evidence="2 3">
    <name type="scientific">Mesorhizobium hungaricum</name>
    <dbReference type="NCBI Taxonomy" id="1566387"/>
    <lineage>
        <taxon>Bacteria</taxon>
        <taxon>Pseudomonadati</taxon>
        <taxon>Pseudomonadota</taxon>
        <taxon>Alphaproteobacteria</taxon>
        <taxon>Hyphomicrobiales</taxon>
        <taxon>Phyllobacteriaceae</taxon>
        <taxon>Mesorhizobium</taxon>
    </lineage>
</organism>
<keyword evidence="1" id="KW-0472">Membrane</keyword>
<keyword evidence="1" id="KW-1133">Transmembrane helix</keyword>
<sequence length="104" mass="11058">MTDREKMVSALDLIEAGLATALVAAVFATVAVLFARTGHATGLKDLFRDLQGDVTVMAGVAGLVLIGLSFGIVLFVCMALTTKSWLHRIAGRHIAHILGRLQRS</sequence>
<evidence type="ECO:0000313" key="3">
    <source>
        <dbReference type="Proteomes" id="UP000094412"/>
    </source>
</evidence>
<keyword evidence="3" id="KW-1185">Reference proteome</keyword>
<dbReference type="Proteomes" id="UP000094412">
    <property type="component" value="Unassembled WGS sequence"/>
</dbReference>
<dbReference type="RefSeq" id="WP_024925272.1">
    <property type="nucleotide sequence ID" value="NZ_MDEO01000033.1"/>
</dbReference>
<proteinExistence type="predicted"/>
<feature type="transmembrane region" description="Helical" evidence="1">
    <location>
        <begin position="55"/>
        <end position="80"/>
    </location>
</feature>
<reference evidence="2 3" key="1">
    <citation type="submission" date="2016-08" db="EMBL/GenBank/DDBJ databases">
        <title>Whole genome sequence of Mesorhizobium sp. strain UASWS1009 isolated from industrial sewage.</title>
        <authorList>
            <person name="Crovadore J."/>
            <person name="Calmin G."/>
            <person name="Chablais R."/>
            <person name="Cochard B."/>
            <person name="Lefort F."/>
        </authorList>
    </citation>
    <scope>NUCLEOTIDE SEQUENCE [LARGE SCALE GENOMIC DNA]</scope>
    <source>
        <strain evidence="2 3">UASWS1009</strain>
    </source>
</reference>